<dbReference type="SUPFAM" id="SSF54427">
    <property type="entry name" value="NTF2-like"/>
    <property type="match status" value="1"/>
</dbReference>
<reference evidence="2 3" key="1">
    <citation type="submission" date="2014-06" db="EMBL/GenBank/DDBJ databases">
        <title>Shewanella sp. YQH10.</title>
        <authorList>
            <person name="Liu Y."/>
            <person name="Zeng R."/>
        </authorList>
    </citation>
    <scope>NUCLEOTIDE SEQUENCE [LARGE SCALE GENOMIC DNA]</scope>
    <source>
        <strain evidence="2 3">YQH10</strain>
    </source>
</reference>
<proteinExistence type="predicted"/>
<dbReference type="InterPro" id="IPR032710">
    <property type="entry name" value="NTF2-like_dom_sf"/>
</dbReference>
<dbReference type="eggNOG" id="COG4319">
    <property type="taxonomic scope" value="Bacteria"/>
</dbReference>
<evidence type="ECO:0000313" key="3">
    <source>
        <dbReference type="Proteomes" id="UP000029264"/>
    </source>
</evidence>
<keyword evidence="3" id="KW-1185">Reference proteome</keyword>
<evidence type="ECO:0000256" key="1">
    <source>
        <dbReference type="SAM" id="SignalP"/>
    </source>
</evidence>
<feature type="chain" id="PRO_5001907837" description="SnoaL-like domain-containing protein" evidence="1">
    <location>
        <begin position="21"/>
        <end position="200"/>
    </location>
</feature>
<dbReference type="OrthoDB" id="6270236at2"/>
<keyword evidence="1" id="KW-0732">Signal</keyword>
<dbReference type="AlphaFoldDB" id="A0A094LQD4"/>
<sequence length="200" mass="23004">MKFLLTAFILFVSVANPAFAHVKTDTDEAALNAIYGEFIKAFKALDAAPLGNVYADDTTYVPEQPSVGIVKGKTAVLALYQKFFDRVKKRRASLEVDFRVVERISNNRNEDTEICYYMVRYHPPQDTEEPISEFAGKLVMMLKKNDQHQWRVQLDMSNRADAKHYYDATPHPNLYYGEQFSQLPAPITTDKQDNVYQHNK</sequence>
<gene>
    <name evidence="2" type="ORF">HR45_11845</name>
</gene>
<name>A0A094LQD4_9GAMM</name>
<evidence type="ECO:0008006" key="4">
    <source>
        <dbReference type="Google" id="ProtNLM"/>
    </source>
</evidence>
<dbReference type="STRING" id="1515746.HR45_11845"/>
<accession>A0A094LQD4</accession>
<protein>
    <recommendedName>
        <fullName evidence="4">SnoaL-like domain-containing protein</fullName>
    </recommendedName>
</protein>
<dbReference type="Gene3D" id="3.10.450.50">
    <property type="match status" value="1"/>
</dbReference>
<feature type="signal peptide" evidence="1">
    <location>
        <begin position="1"/>
        <end position="20"/>
    </location>
</feature>
<dbReference type="EMBL" id="JPEO01000007">
    <property type="protein sequence ID" value="KFZ37338.1"/>
    <property type="molecule type" value="Genomic_DNA"/>
</dbReference>
<evidence type="ECO:0000313" key="2">
    <source>
        <dbReference type="EMBL" id="KFZ37338.1"/>
    </source>
</evidence>
<organism evidence="2 3">
    <name type="scientific">Shewanella mangrovi</name>
    <dbReference type="NCBI Taxonomy" id="1515746"/>
    <lineage>
        <taxon>Bacteria</taxon>
        <taxon>Pseudomonadati</taxon>
        <taxon>Pseudomonadota</taxon>
        <taxon>Gammaproteobacteria</taxon>
        <taxon>Alteromonadales</taxon>
        <taxon>Shewanellaceae</taxon>
        <taxon>Shewanella</taxon>
    </lineage>
</organism>
<dbReference type="Proteomes" id="UP000029264">
    <property type="component" value="Unassembled WGS sequence"/>
</dbReference>
<dbReference type="RefSeq" id="WP_037443071.1">
    <property type="nucleotide sequence ID" value="NZ_JPEO01000007.1"/>
</dbReference>
<comment type="caution">
    <text evidence="2">The sequence shown here is derived from an EMBL/GenBank/DDBJ whole genome shotgun (WGS) entry which is preliminary data.</text>
</comment>